<dbReference type="AlphaFoldDB" id="A0AAV5WI90"/>
<feature type="region of interest" description="Disordered" evidence="1">
    <location>
        <begin position="1"/>
        <end position="20"/>
    </location>
</feature>
<feature type="non-terminal residue" evidence="2">
    <location>
        <position position="1"/>
    </location>
</feature>
<sequence>ACAPTDPGTFPSGPTTTTTTLPPCCRTDIYMTGTGRALFDPVLVKCPTQANFICSVREDLILDPTTIEINGNMRVATGPNGTNSMFVLTCRDSDK</sequence>
<evidence type="ECO:0000313" key="3">
    <source>
        <dbReference type="Proteomes" id="UP001432322"/>
    </source>
</evidence>
<accession>A0AAV5WI90</accession>
<organism evidence="2 3">
    <name type="scientific">Pristionchus fissidentatus</name>
    <dbReference type="NCBI Taxonomy" id="1538716"/>
    <lineage>
        <taxon>Eukaryota</taxon>
        <taxon>Metazoa</taxon>
        <taxon>Ecdysozoa</taxon>
        <taxon>Nematoda</taxon>
        <taxon>Chromadorea</taxon>
        <taxon>Rhabditida</taxon>
        <taxon>Rhabditina</taxon>
        <taxon>Diplogasteromorpha</taxon>
        <taxon>Diplogasteroidea</taxon>
        <taxon>Neodiplogasteridae</taxon>
        <taxon>Pristionchus</taxon>
    </lineage>
</organism>
<comment type="caution">
    <text evidence="2">The sequence shown here is derived from an EMBL/GenBank/DDBJ whole genome shotgun (WGS) entry which is preliminary data.</text>
</comment>
<dbReference type="EMBL" id="BTSY01000005">
    <property type="protein sequence ID" value="GMT29529.1"/>
    <property type="molecule type" value="Genomic_DNA"/>
</dbReference>
<evidence type="ECO:0000313" key="2">
    <source>
        <dbReference type="EMBL" id="GMT29529.1"/>
    </source>
</evidence>
<evidence type="ECO:0008006" key="4">
    <source>
        <dbReference type="Google" id="ProtNLM"/>
    </source>
</evidence>
<gene>
    <name evidence="2" type="ORF">PFISCL1PPCAC_20826</name>
</gene>
<dbReference type="Proteomes" id="UP001432322">
    <property type="component" value="Unassembled WGS sequence"/>
</dbReference>
<name>A0AAV5WI90_9BILA</name>
<feature type="non-terminal residue" evidence="2">
    <location>
        <position position="95"/>
    </location>
</feature>
<keyword evidence="3" id="KW-1185">Reference proteome</keyword>
<evidence type="ECO:0000256" key="1">
    <source>
        <dbReference type="SAM" id="MobiDB-lite"/>
    </source>
</evidence>
<protein>
    <recommendedName>
        <fullName evidence="4">Sushi domain-containing protein</fullName>
    </recommendedName>
</protein>
<proteinExistence type="predicted"/>
<reference evidence="2" key="1">
    <citation type="submission" date="2023-10" db="EMBL/GenBank/DDBJ databases">
        <title>Genome assembly of Pristionchus species.</title>
        <authorList>
            <person name="Yoshida K."/>
            <person name="Sommer R.J."/>
        </authorList>
    </citation>
    <scope>NUCLEOTIDE SEQUENCE</scope>
    <source>
        <strain evidence="2">RS5133</strain>
    </source>
</reference>